<feature type="repeat" description="TPR" evidence="1">
    <location>
        <begin position="653"/>
        <end position="686"/>
    </location>
</feature>
<dbReference type="PANTHER" id="PTHR12558">
    <property type="entry name" value="CELL DIVISION CYCLE 16,23,27"/>
    <property type="match status" value="1"/>
</dbReference>
<keyword evidence="4" id="KW-1185">Reference proteome</keyword>
<dbReference type="InterPro" id="IPR011990">
    <property type="entry name" value="TPR-like_helical_dom_sf"/>
</dbReference>
<dbReference type="InterPro" id="IPR039564">
    <property type="entry name" value="Peptidase_C39-like"/>
</dbReference>
<dbReference type="Pfam" id="PF13432">
    <property type="entry name" value="TPR_16"/>
    <property type="match status" value="2"/>
</dbReference>
<dbReference type="STRING" id="649747.HMPREF0083_02459"/>
<dbReference type="SUPFAM" id="SSF48452">
    <property type="entry name" value="TPR-like"/>
    <property type="match status" value="5"/>
</dbReference>
<accession>U1X395</accession>
<dbReference type="Proteomes" id="UP000016511">
    <property type="component" value="Unassembled WGS sequence"/>
</dbReference>
<feature type="repeat" description="TPR" evidence="1">
    <location>
        <begin position="159"/>
        <end position="192"/>
    </location>
</feature>
<feature type="repeat" description="TPR" evidence="1">
    <location>
        <begin position="1283"/>
        <end position="1316"/>
    </location>
</feature>
<dbReference type="SMART" id="SM00028">
    <property type="entry name" value="TPR"/>
    <property type="match status" value="12"/>
</dbReference>
<keyword evidence="1" id="KW-0802">TPR repeat</keyword>
<dbReference type="Gene3D" id="1.25.40.10">
    <property type="entry name" value="Tetratricopeptide repeat domain"/>
    <property type="match status" value="5"/>
</dbReference>
<proteinExistence type="predicted"/>
<dbReference type="GO" id="GO:0006508">
    <property type="term" value="P:proteolysis"/>
    <property type="evidence" value="ECO:0007669"/>
    <property type="project" value="InterPro"/>
</dbReference>
<dbReference type="Pfam" id="PF00515">
    <property type="entry name" value="TPR_1"/>
    <property type="match status" value="1"/>
</dbReference>
<dbReference type="Pfam" id="PF13529">
    <property type="entry name" value="Peptidase_C39_2"/>
    <property type="match status" value="1"/>
</dbReference>
<dbReference type="PROSITE" id="PS50990">
    <property type="entry name" value="PEPTIDASE_C39"/>
    <property type="match status" value="1"/>
</dbReference>
<gene>
    <name evidence="3" type="ORF">HMPREF0083_02459</name>
</gene>
<reference evidence="3 4" key="1">
    <citation type="submission" date="2013-08" db="EMBL/GenBank/DDBJ databases">
        <authorList>
            <person name="Weinstock G."/>
            <person name="Sodergren E."/>
            <person name="Wylie T."/>
            <person name="Fulton L."/>
            <person name="Fulton R."/>
            <person name="Fronick C."/>
            <person name="O'Laughlin M."/>
            <person name="Godfrey J."/>
            <person name="Miner T."/>
            <person name="Herter B."/>
            <person name="Appelbaum E."/>
            <person name="Cordes M."/>
            <person name="Lek S."/>
            <person name="Wollam A."/>
            <person name="Pepin K.H."/>
            <person name="Palsikar V.B."/>
            <person name="Mitreva M."/>
            <person name="Wilson R.K."/>
        </authorList>
    </citation>
    <scope>NUCLEOTIDE SEQUENCE [LARGE SCALE GENOMIC DNA]</scope>
    <source>
        <strain evidence="3 4">ATCC 12856</strain>
    </source>
</reference>
<evidence type="ECO:0000313" key="4">
    <source>
        <dbReference type="Proteomes" id="UP000016511"/>
    </source>
</evidence>
<organism evidence="3 4">
    <name type="scientific">Aneurinibacillus aneurinilyticus ATCC 12856</name>
    <dbReference type="NCBI Taxonomy" id="649747"/>
    <lineage>
        <taxon>Bacteria</taxon>
        <taxon>Bacillati</taxon>
        <taxon>Bacillota</taxon>
        <taxon>Bacilli</taxon>
        <taxon>Bacillales</taxon>
        <taxon>Paenibacillaceae</taxon>
        <taxon>Aneurinibacillus group</taxon>
        <taxon>Aneurinibacillus</taxon>
    </lineage>
</organism>
<feature type="repeat" description="TPR" evidence="1">
    <location>
        <begin position="619"/>
        <end position="652"/>
    </location>
</feature>
<dbReference type="PATRIC" id="fig|649747.3.peg.2226"/>
<evidence type="ECO:0000259" key="2">
    <source>
        <dbReference type="PROSITE" id="PS50990"/>
    </source>
</evidence>
<dbReference type="GO" id="GO:0008233">
    <property type="term" value="F:peptidase activity"/>
    <property type="evidence" value="ECO:0007669"/>
    <property type="project" value="InterPro"/>
</dbReference>
<name>U1X395_ANEAE</name>
<dbReference type="EMBL" id="AWSJ01000153">
    <property type="protein sequence ID" value="ERI09455.1"/>
    <property type="molecule type" value="Genomic_DNA"/>
</dbReference>
<evidence type="ECO:0000313" key="3">
    <source>
        <dbReference type="EMBL" id="ERI09455.1"/>
    </source>
</evidence>
<dbReference type="InterPro" id="IPR019734">
    <property type="entry name" value="TPR_rpt"/>
</dbReference>
<dbReference type="PANTHER" id="PTHR12558:SF13">
    <property type="entry name" value="CELL DIVISION CYCLE PROTEIN 27 HOMOLOG"/>
    <property type="match status" value="1"/>
</dbReference>
<dbReference type="GO" id="GO:0005524">
    <property type="term" value="F:ATP binding"/>
    <property type="evidence" value="ECO:0007669"/>
    <property type="project" value="InterPro"/>
</dbReference>
<feature type="repeat" description="TPR" evidence="1">
    <location>
        <begin position="898"/>
        <end position="931"/>
    </location>
</feature>
<dbReference type="PROSITE" id="PS50293">
    <property type="entry name" value="TPR_REGION"/>
    <property type="match status" value="1"/>
</dbReference>
<comment type="caution">
    <text evidence="3">The sequence shown here is derived from an EMBL/GenBank/DDBJ whole genome shotgun (WGS) entry which is preliminary data.</text>
</comment>
<feature type="domain" description="Peptidase C39" evidence="2">
    <location>
        <begin position="302"/>
        <end position="428"/>
    </location>
</feature>
<protein>
    <submittedName>
        <fullName evidence="3">Tetratricopeptide repeat protein</fullName>
    </submittedName>
</protein>
<evidence type="ECO:0000256" key="1">
    <source>
        <dbReference type="PROSITE-ProRule" id="PRU00339"/>
    </source>
</evidence>
<feature type="repeat" description="TPR" evidence="1">
    <location>
        <begin position="862"/>
        <end position="895"/>
    </location>
</feature>
<dbReference type="HOGENOM" id="CLU_259992_0_0_9"/>
<sequence>MEDRIVLIKIRELQAMLEEKKYRECFAHFTGWIDNTRKEKSLYRTAVSLIGRLQTEEEYRIAMKIAHEGCMFRYESFMERFAYHRLRTPQSRIWYAETLGGEGRWTKAESHLVSVLGEENLEDTIKRSAHLVLARVMMEMRRFKSASLHLAHAESLGERRMLYHRGILYFYTGKWRKAEELFHEGMEKEKDDFAYHLMLCRLYGNRGEEGKAEATLEEALMLYPEHPWLLRERIKFAEVKGDMGAFAEYSQRMNEVTPHHEYQGYFAAVLHREQSEVACTAENTKDGADKTRNEIMLQPVVQKYNYCVPTCVEMIAKRWNVHVHQDEVAAHIFDGDGTKIYKAVEYMKRLGLTGRYFVGTVERYRRLVDMDIPVMVSISYPDSSHVQIIRGYDDERKSLLIQDPGMLQVQYVSYEGFAKRYAYEHYLSLAVIPQGEEVDFSFLPEDEHEAFITVDRFAKALEECRPDEEIEKLKQSITRGLHQPYNLIQVVRQAGFFADKELIDGAVKDLLERYSNEEYFLLISAQAFIQVNEYEKAEAMLDSITSPRYRDSYWFAKGRVHYYKEEYEKAEFCLHQALSYDATNYAMWSFLAMTSFYRNDLEDALRYSHTSLEINSITPFTLLNHGALLMEKEEYGRALALYTKLTRLSPGYGRVWYEKGKCHKERGEHELALSCFAEAQRQDPDVPLSYREQAGIYEYEHQDIERALEILEEGLRQLPGHTMLLMVKGDILYRAERYEEAEVAFNSCIQNEPDEDSYAYIMMARILYALEREKEIPPILQQGETYFAEEAYFLCHAGQLLWDMEPEREWAVGLLTRGVLAAPPANREAAVEMMVRCLQGTAYYHQGIDVLEELLKRAGEDTDLLCYIGCLYEDNGDIEEAVKCFCKAREWDDTDTNTFPVYRLGEVALHTGDKEEAASYYRTCLKMDPDFTVAYERLAMIAGEQGDKEEERKRWLEVFCRLPKRFENLDEEFTHLLSLVEEKTDLQNIIQQLEEWQDEVPEAWRLQALAIVYEKAGEVEQAEMCYHAVLKDVPQDEEVQKRWVSFLLAQQKNKEAEDCLLEYLVKQPQSRLLAGVLADLLYQTKRGSHASRMVEELPVSKEEKSILMLHYAERIERRQLDEHEVFANRKAAGFMGKLLNGCRKFLHESRGYIRISMLYEEAIEYNRENMKAYLWYSDFLEKSEMRDDAIAWLRKGLGVRWDALCAAQLASTLYEKYWEHEEGKAEKFRIYLEEAGELSERLLTELSDDPHFLKMAGFIFMNLEWLEHSEEAFRCCLALSRQAEAYYGLANVYRLKGEAEQAIEMYNECLKLEPSHEQAVEEKEWLEGVMTQADLEYISQ</sequence>
<dbReference type="PROSITE" id="PS50005">
    <property type="entry name" value="TPR"/>
    <property type="match status" value="6"/>
</dbReference>
<dbReference type="Pfam" id="PF13181">
    <property type="entry name" value="TPR_8"/>
    <property type="match status" value="3"/>
</dbReference>
<dbReference type="GO" id="GO:0016020">
    <property type="term" value="C:membrane"/>
    <property type="evidence" value="ECO:0007669"/>
    <property type="project" value="InterPro"/>
</dbReference>
<dbReference type="eggNOG" id="COG0457">
    <property type="taxonomic scope" value="Bacteria"/>
</dbReference>
<dbReference type="InterPro" id="IPR005074">
    <property type="entry name" value="Peptidase_C39"/>
</dbReference>
<dbReference type="Gene3D" id="3.90.70.10">
    <property type="entry name" value="Cysteine proteinases"/>
    <property type="match status" value="1"/>
</dbReference>
<dbReference type="eggNOG" id="COG3271">
    <property type="taxonomic scope" value="Bacteria"/>
</dbReference>